<dbReference type="EMBL" id="JBJQND010000001">
    <property type="protein sequence ID" value="KAL3890496.1"/>
    <property type="molecule type" value="Genomic_DNA"/>
</dbReference>
<evidence type="ECO:0000313" key="1">
    <source>
        <dbReference type="EMBL" id="KAL3890496.1"/>
    </source>
</evidence>
<dbReference type="Proteomes" id="UP001634394">
    <property type="component" value="Unassembled WGS sequence"/>
</dbReference>
<evidence type="ECO:0000313" key="2">
    <source>
        <dbReference type="Proteomes" id="UP001634394"/>
    </source>
</evidence>
<accession>A0ABD3XWB6</accession>
<keyword evidence="2" id="KW-1185">Reference proteome</keyword>
<name>A0ABD3XWB6_SINWO</name>
<sequence>MMAYAKTWYIDVTFKKTMKPFHQLLPIHAFVNHRVKLKFPGAFILMSMREKTVYEKVFRSILTMLPCSSPAVREMVYFAHGPWLALLCTKLSKL</sequence>
<comment type="caution">
    <text evidence="1">The sequence shown here is derived from an EMBL/GenBank/DDBJ whole genome shotgun (WGS) entry which is preliminary data.</text>
</comment>
<gene>
    <name evidence="1" type="ORF">ACJMK2_002778</name>
</gene>
<organism evidence="1 2">
    <name type="scientific">Sinanodonta woodiana</name>
    <name type="common">Chinese pond mussel</name>
    <name type="synonym">Anodonta woodiana</name>
    <dbReference type="NCBI Taxonomy" id="1069815"/>
    <lineage>
        <taxon>Eukaryota</taxon>
        <taxon>Metazoa</taxon>
        <taxon>Spiralia</taxon>
        <taxon>Lophotrochozoa</taxon>
        <taxon>Mollusca</taxon>
        <taxon>Bivalvia</taxon>
        <taxon>Autobranchia</taxon>
        <taxon>Heteroconchia</taxon>
        <taxon>Palaeoheterodonta</taxon>
        <taxon>Unionida</taxon>
        <taxon>Unionoidea</taxon>
        <taxon>Unionidae</taxon>
        <taxon>Unioninae</taxon>
        <taxon>Sinanodonta</taxon>
    </lineage>
</organism>
<reference evidence="1 2" key="1">
    <citation type="submission" date="2024-11" db="EMBL/GenBank/DDBJ databases">
        <title>Chromosome-level genome assembly of the freshwater bivalve Anodonta woodiana.</title>
        <authorList>
            <person name="Chen X."/>
        </authorList>
    </citation>
    <scope>NUCLEOTIDE SEQUENCE [LARGE SCALE GENOMIC DNA]</scope>
    <source>
        <strain evidence="1">MN2024</strain>
        <tissue evidence="1">Gills</tissue>
    </source>
</reference>
<dbReference type="AlphaFoldDB" id="A0ABD3XWB6"/>
<protein>
    <submittedName>
        <fullName evidence="1">Uncharacterized protein</fullName>
    </submittedName>
</protein>
<proteinExistence type="predicted"/>